<reference evidence="7" key="1">
    <citation type="submission" date="2022-01" db="EMBL/GenBank/DDBJ databases">
        <authorList>
            <person name="King R."/>
        </authorList>
    </citation>
    <scope>NUCLEOTIDE SEQUENCE</scope>
</reference>
<proteinExistence type="inferred from homology"/>
<dbReference type="PANTHER" id="PTHR22118">
    <property type="entry name" value="DYNEIN ASSEMBLY FACTOR 3, AXONEMAL"/>
    <property type="match status" value="1"/>
</dbReference>
<evidence type="ECO:0000259" key="6">
    <source>
        <dbReference type="Pfam" id="PF14740"/>
    </source>
</evidence>
<accession>A0A9N9WMK7</accession>
<dbReference type="GO" id="GO:0070286">
    <property type="term" value="P:axonemal dynein complex assembly"/>
    <property type="evidence" value="ECO:0007669"/>
    <property type="project" value="InterPro"/>
</dbReference>
<gene>
    <name evidence="7" type="ORF">CHIRRI_LOCUS4455</name>
</gene>
<evidence type="ECO:0008006" key="9">
    <source>
        <dbReference type="Google" id="ProtNLM"/>
    </source>
</evidence>
<sequence length="455" mass="53779">MMFWGLSEARDIFDEYITAIKQRPKKLDILFYGLGDSGHVLKTISKFYFHNAHDIEFNFYILEGCPELLARDLALLTVAFESDENLSINGKTQLYMDIFGNSLLHSTSSMYLNSKSEIFIKMITDKSYARQFLPIFILDNLKYKERDQMEMAFTFWKNKKEHIYDIKKYWDDQNRLQLKERYDYRNGAFDWDLQMRLKSNGAKQICTQEYKHWRENGVAFTFPEFEYAMPNKTFAMEICRSGNKWFHRGYVGDMSTGPFITFGIDCSEEKMLKSNFGTNECRSTDITERNLYEIMWEMKHQTKYDPKNDNKNFRKLGAVTLKVGDNPCASRSFEDADMNLMIYDKPLMSFDNVKIHFLSVDDILNITKKHQFQHKFDVVFVAHNYFSFLKDDFLEILKTPSFVMFETKKFSVMKSEEISKNIEEIKGFAKNISLKPVTNFSLNLVNSVIKYKKIE</sequence>
<name>A0A9N9WMK7_9DIPT</name>
<evidence type="ECO:0000256" key="2">
    <source>
        <dbReference type="ARBA" id="ARBA00022490"/>
    </source>
</evidence>
<evidence type="ECO:0000256" key="1">
    <source>
        <dbReference type="ARBA" id="ARBA00010449"/>
    </source>
</evidence>
<feature type="domain" description="Dynein assembly factor 3 C-terminal" evidence="6">
    <location>
        <begin position="138"/>
        <end position="437"/>
    </location>
</feature>
<dbReference type="EMBL" id="OU895877">
    <property type="protein sequence ID" value="CAG9801529.1"/>
    <property type="molecule type" value="Genomic_DNA"/>
</dbReference>
<evidence type="ECO:0000256" key="3">
    <source>
        <dbReference type="ARBA" id="ARBA00022794"/>
    </source>
</evidence>
<comment type="subcellular location">
    <subcellularLocation>
        <location evidence="4">Dynein axonemal particle</location>
    </subcellularLocation>
</comment>
<dbReference type="GO" id="GO:0044458">
    <property type="term" value="P:motile cilium assembly"/>
    <property type="evidence" value="ECO:0007669"/>
    <property type="project" value="TreeGrafter"/>
</dbReference>
<evidence type="ECO:0000256" key="4">
    <source>
        <dbReference type="ARBA" id="ARBA00024190"/>
    </source>
</evidence>
<dbReference type="InterPro" id="IPR039304">
    <property type="entry name" value="DNAAF3"/>
</dbReference>
<dbReference type="OrthoDB" id="538817at2759"/>
<dbReference type="Pfam" id="PF14740">
    <property type="entry name" value="DUF4471"/>
    <property type="match status" value="1"/>
</dbReference>
<dbReference type="Pfam" id="PF14737">
    <property type="entry name" value="DUF4470"/>
    <property type="match status" value="1"/>
</dbReference>
<evidence type="ECO:0000313" key="8">
    <source>
        <dbReference type="Proteomes" id="UP001153620"/>
    </source>
</evidence>
<dbReference type="Proteomes" id="UP001153620">
    <property type="component" value="Chromosome 1"/>
</dbReference>
<feature type="domain" description="DUF4470" evidence="5">
    <location>
        <begin position="3"/>
        <end position="104"/>
    </location>
</feature>
<comment type="similarity">
    <text evidence="1">Belongs to the DNAAF3 family.</text>
</comment>
<dbReference type="InterPro" id="IPR028235">
    <property type="entry name" value="DNAAF3_C"/>
</dbReference>
<dbReference type="PANTHER" id="PTHR22118:SF14">
    <property type="entry name" value="DYNEIN AXONEMAL ASSEMBLY FACTOR 3"/>
    <property type="match status" value="1"/>
</dbReference>
<keyword evidence="8" id="KW-1185">Reference proteome</keyword>
<evidence type="ECO:0000259" key="5">
    <source>
        <dbReference type="Pfam" id="PF14737"/>
    </source>
</evidence>
<protein>
    <recommendedName>
        <fullName evidence="9">Dynein assembly factor 3, axonemal homolog</fullName>
    </recommendedName>
</protein>
<dbReference type="AlphaFoldDB" id="A0A9N9WMK7"/>
<dbReference type="InterPro" id="IPR027974">
    <property type="entry name" value="DUF4470"/>
</dbReference>
<keyword evidence="2" id="KW-0963">Cytoplasm</keyword>
<dbReference type="GO" id="GO:0120293">
    <property type="term" value="C:dynein axonemal particle"/>
    <property type="evidence" value="ECO:0007669"/>
    <property type="project" value="UniProtKB-SubCell"/>
</dbReference>
<reference evidence="7" key="2">
    <citation type="submission" date="2022-10" db="EMBL/GenBank/DDBJ databases">
        <authorList>
            <consortium name="ENA_rothamsted_submissions"/>
            <consortium name="culmorum"/>
            <person name="King R."/>
        </authorList>
    </citation>
    <scope>NUCLEOTIDE SEQUENCE</scope>
</reference>
<keyword evidence="3" id="KW-0970">Cilium biogenesis/degradation</keyword>
<organism evidence="7 8">
    <name type="scientific">Chironomus riparius</name>
    <dbReference type="NCBI Taxonomy" id="315576"/>
    <lineage>
        <taxon>Eukaryota</taxon>
        <taxon>Metazoa</taxon>
        <taxon>Ecdysozoa</taxon>
        <taxon>Arthropoda</taxon>
        <taxon>Hexapoda</taxon>
        <taxon>Insecta</taxon>
        <taxon>Pterygota</taxon>
        <taxon>Neoptera</taxon>
        <taxon>Endopterygota</taxon>
        <taxon>Diptera</taxon>
        <taxon>Nematocera</taxon>
        <taxon>Chironomoidea</taxon>
        <taxon>Chironomidae</taxon>
        <taxon>Chironominae</taxon>
        <taxon>Chironomus</taxon>
    </lineage>
</organism>
<evidence type="ECO:0000313" key="7">
    <source>
        <dbReference type="EMBL" id="CAG9801529.1"/>
    </source>
</evidence>